<proteinExistence type="predicted"/>
<sequence>NMPPLPINPTAVPIAFINAILKNEGDGNDRDTNPVKAQQNKLLTSFAEKEIIFACIQRIDDKIRDIKAEVYKIILDRQDIFNKLYDESVFLRDKIDTVFTEVDNVSREINDSEVGMKPKLITALQENRVIMQEVHSTRYVADTLEYLIEVQNSAKRFQEYLAQGRIEEAAASITHMDRLLEFPPIQTDQKIHIFEKLKEQLTTMKETLDQSLDDLLSDSISFQKFGDDDTNGVSLIIFSSVQIIKAEKKCNEISYNPIIEKS</sequence>
<reference evidence="1" key="1">
    <citation type="submission" date="2021-06" db="EMBL/GenBank/DDBJ databases">
        <authorList>
            <person name="Kallberg Y."/>
            <person name="Tangrot J."/>
            <person name="Rosling A."/>
        </authorList>
    </citation>
    <scope>NUCLEOTIDE SEQUENCE</scope>
    <source>
        <strain evidence="1">AU212A</strain>
    </source>
</reference>
<dbReference type="EMBL" id="CAJVPM010022069">
    <property type="protein sequence ID" value="CAG8643290.1"/>
    <property type="molecule type" value="Genomic_DNA"/>
</dbReference>
<evidence type="ECO:0000313" key="1">
    <source>
        <dbReference type="EMBL" id="CAG8643290.1"/>
    </source>
</evidence>
<dbReference type="Proteomes" id="UP000789860">
    <property type="component" value="Unassembled WGS sequence"/>
</dbReference>
<feature type="non-terminal residue" evidence="1">
    <location>
        <position position="1"/>
    </location>
</feature>
<gene>
    <name evidence="1" type="ORF">SCALOS_LOCUS8404</name>
</gene>
<protein>
    <submittedName>
        <fullName evidence="1">1192_t:CDS:1</fullName>
    </submittedName>
</protein>
<accession>A0ACA9NGW1</accession>
<evidence type="ECO:0000313" key="2">
    <source>
        <dbReference type="Proteomes" id="UP000789860"/>
    </source>
</evidence>
<keyword evidence="2" id="KW-1185">Reference proteome</keyword>
<comment type="caution">
    <text evidence="1">The sequence shown here is derived from an EMBL/GenBank/DDBJ whole genome shotgun (WGS) entry which is preliminary data.</text>
</comment>
<organism evidence="1 2">
    <name type="scientific">Scutellospora calospora</name>
    <dbReference type="NCBI Taxonomy" id="85575"/>
    <lineage>
        <taxon>Eukaryota</taxon>
        <taxon>Fungi</taxon>
        <taxon>Fungi incertae sedis</taxon>
        <taxon>Mucoromycota</taxon>
        <taxon>Glomeromycotina</taxon>
        <taxon>Glomeromycetes</taxon>
        <taxon>Diversisporales</taxon>
        <taxon>Gigasporaceae</taxon>
        <taxon>Scutellospora</taxon>
    </lineage>
</organism>
<name>A0ACA9NGW1_9GLOM</name>